<dbReference type="FunCoup" id="A0A067M700">
    <property type="interactions" value="165"/>
</dbReference>
<proteinExistence type="predicted"/>
<gene>
    <name evidence="2" type="ORF">BOTBODRAFT_35235</name>
</gene>
<evidence type="ECO:0000313" key="2">
    <source>
        <dbReference type="EMBL" id="KDQ11568.1"/>
    </source>
</evidence>
<sequence length="310" mass="34149">MAFLASFAKDAYYISAGITSFAGGLIRHGQGFLIYPSAFPVGPRDPIATPDKHGLPYEDLTLETPDGLKIRGYLMRQQVRSHSRSTTSLATSDDERDKAYSRTRPTVILFHGNAGNIGNHIPFARVFFVNMRCNVLLMSYRGYANSEGTPSEKGLRIDAQTTLDFVMSDPILKDTRVVLHGQSLGGAVAIDLASRNPDAVHGLILENTFLSIPALIPTVMPILSSFTRFCNQKWNSAEAITLIPPTTPMLFLSGLQDEVVPASHMAELFKIATQKEVKGRKLVEFPDGLHNTTCIKEGYWEAVAQFMQEV</sequence>
<dbReference type="InParanoid" id="A0A067M700"/>
<dbReference type="Proteomes" id="UP000027195">
    <property type="component" value="Unassembled WGS sequence"/>
</dbReference>
<dbReference type="GO" id="GO:0016020">
    <property type="term" value="C:membrane"/>
    <property type="evidence" value="ECO:0007669"/>
    <property type="project" value="TreeGrafter"/>
</dbReference>
<dbReference type="PANTHER" id="PTHR12277:SF81">
    <property type="entry name" value="PROTEIN ABHD13"/>
    <property type="match status" value="1"/>
</dbReference>
<keyword evidence="3" id="KW-1185">Reference proteome</keyword>
<dbReference type="AlphaFoldDB" id="A0A067M700"/>
<name>A0A067M700_BOTB1</name>
<evidence type="ECO:0000259" key="1">
    <source>
        <dbReference type="Pfam" id="PF00561"/>
    </source>
</evidence>
<dbReference type="SUPFAM" id="SSF53474">
    <property type="entry name" value="alpha/beta-Hydrolases"/>
    <property type="match status" value="1"/>
</dbReference>
<dbReference type="Pfam" id="PF00561">
    <property type="entry name" value="Abhydrolase_1"/>
    <property type="match status" value="1"/>
</dbReference>
<accession>A0A067M700</accession>
<protein>
    <recommendedName>
        <fullName evidence="1">AB hydrolase-1 domain-containing protein</fullName>
    </recommendedName>
</protein>
<reference evidence="3" key="1">
    <citation type="journal article" date="2014" name="Proc. Natl. Acad. Sci. U.S.A.">
        <title>Extensive sampling of basidiomycete genomes demonstrates inadequacy of the white-rot/brown-rot paradigm for wood decay fungi.</title>
        <authorList>
            <person name="Riley R."/>
            <person name="Salamov A.A."/>
            <person name="Brown D.W."/>
            <person name="Nagy L.G."/>
            <person name="Floudas D."/>
            <person name="Held B.W."/>
            <person name="Levasseur A."/>
            <person name="Lombard V."/>
            <person name="Morin E."/>
            <person name="Otillar R."/>
            <person name="Lindquist E.A."/>
            <person name="Sun H."/>
            <person name="LaButti K.M."/>
            <person name="Schmutz J."/>
            <person name="Jabbour D."/>
            <person name="Luo H."/>
            <person name="Baker S.E."/>
            <person name="Pisabarro A.G."/>
            <person name="Walton J.D."/>
            <person name="Blanchette R.A."/>
            <person name="Henrissat B."/>
            <person name="Martin F."/>
            <person name="Cullen D."/>
            <person name="Hibbett D.S."/>
            <person name="Grigoriev I.V."/>
        </authorList>
    </citation>
    <scope>NUCLEOTIDE SEQUENCE [LARGE SCALE GENOMIC DNA]</scope>
    <source>
        <strain evidence="3">FD-172 SS1</strain>
    </source>
</reference>
<dbReference type="InterPro" id="IPR000073">
    <property type="entry name" value="AB_hydrolase_1"/>
</dbReference>
<dbReference type="GO" id="GO:0008474">
    <property type="term" value="F:palmitoyl-(protein) hydrolase activity"/>
    <property type="evidence" value="ECO:0007669"/>
    <property type="project" value="TreeGrafter"/>
</dbReference>
<organism evidence="2 3">
    <name type="scientific">Botryobasidium botryosum (strain FD-172 SS1)</name>
    <dbReference type="NCBI Taxonomy" id="930990"/>
    <lineage>
        <taxon>Eukaryota</taxon>
        <taxon>Fungi</taxon>
        <taxon>Dikarya</taxon>
        <taxon>Basidiomycota</taxon>
        <taxon>Agaricomycotina</taxon>
        <taxon>Agaricomycetes</taxon>
        <taxon>Cantharellales</taxon>
        <taxon>Botryobasidiaceae</taxon>
        <taxon>Botryobasidium</taxon>
    </lineage>
</organism>
<dbReference type="OrthoDB" id="10249433at2759"/>
<dbReference type="STRING" id="930990.A0A067M700"/>
<dbReference type="Gene3D" id="3.40.50.1820">
    <property type="entry name" value="alpha/beta hydrolase"/>
    <property type="match status" value="1"/>
</dbReference>
<dbReference type="EMBL" id="KL198057">
    <property type="protein sequence ID" value="KDQ11568.1"/>
    <property type="molecule type" value="Genomic_DNA"/>
</dbReference>
<dbReference type="HOGENOM" id="CLU_029375_2_0_1"/>
<feature type="domain" description="AB hydrolase-1" evidence="1">
    <location>
        <begin position="105"/>
        <end position="216"/>
    </location>
</feature>
<dbReference type="InterPro" id="IPR029058">
    <property type="entry name" value="AB_hydrolase_fold"/>
</dbReference>
<evidence type="ECO:0000313" key="3">
    <source>
        <dbReference type="Proteomes" id="UP000027195"/>
    </source>
</evidence>
<dbReference type="PANTHER" id="PTHR12277">
    <property type="entry name" value="ALPHA/BETA HYDROLASE DOMAIN-CONTAINING PROTEIN"/>
    <property type="match status" value="1"/>
</dbReference>